<feature type="transmembrane region" description="Helical" evidence="8">
    <location>
        <begin position="312"/>
        <end position="335"/>
    </location>
</feature>
<dbReference type="Pfam" id="PF07690">
    <property type="entry name" value="MFS_1"/>
    <property type="match status" value="1"/>
</dbReference>
<keyword evidence="7 8" id="KW-0472">Membrane</keyword>
<dbReference type="InterPro" id="IPR020846">
    <property type="entry name" value="MFS_dom"/>
</dbReference>
<dbReference type="Proteomes" id="UP000541109">
    <property type="component" value="Unassembled WGS sequence"/>
</dbReference>
<feature type="transmembrane region" description="Helical" evidence="8">
    <location>
        <begin position="139"/>
        <end position="161"/>
    </location>
</feature>
<feature type="transmembrane region" description="Helical" evidence="8">
    <location>
        <begin position="210"/>
        <end position="233"/>
    </location>
</feature>
<dbReference type="GO" id="GO:0042910">
    <property type="term" value="F:xenobiotic transmembrane transporter activity"/>
    <property type="evidence" value="ECO:0007669"/>
    <property type="project" value="InterPro"/>
</dbReference>
<comment type="similarity">
    <text evidence="2 8">Belongs to the major facilitator superfamily. Bcr/CmlA family.</text>
</comment>
<feature type="transmembrane region" description="Helical" evidence="8">
    <location>
        <begin position="48"/>
        <end position="69"/>
    </location>
</feature>
<evidence type="ECO:0000256" key="7">
    <source>
        <dbReference type="ARBA" id="ARBA00023136"/>
    </source>
</evidence>
<evidence type="ECO:0000313" key="11">
    <source>
        <dbReference type="Proteomes" id="UP000541109"/>
    </source>
</evidence>
<feature type="transmembrane region" description="Helical" evidence="8">
    <location>
        <begin position="106"/>
        <end position="127"/>
    </location>
</feature>
<feature type="transmembrane region" description="Helical" evidence="8">
    <location>
        <begin position="167"/>
        <end position="189"/>
    </location>
</feature>
<feature type="transmembrane region" description="Helical" evidence="8">
    <location>
        <begin position="347"/>
        <end position="368"/>
    </location>
</feature>
<dbReference type="PROSITE" id="PS50850">
    <property type="entry name" value="MFS"/>
    <property type="match status" value="1"/>
</dbReference>
<evidence type="ECO:0000256" key="2">
    <source>
        <dbReference type="ARBA" id="ARBA00006236"/>
    </source>
</evidence>
<evidence type="ECO:0000256" key="1">
    <source>
        <dbReference type="ARBA" id="ARBA00004651"/>
    </source>
</evidence>
<dbReference type="GO" id="GO:0005886">
    <property type="term" value="C:plasma membrane"/>
    <property type="evidence" value="ECO:0007669"/>
    <property type="project" value="UniProtKB-SubCell"/>
</dbReference>
<dbReference type="PANTHER" id="PTHR23502:SF132">
    <property type="entry name" value="POLYAMINE TRANSPORTER 2-RELATED"/>
    <property type="match status" value="1"/>
</dbReference>
<dbReference type="GO" id="GO:1990961">
    <property type="term" value="P:xenobiotic detoxification by transmembrane export across the plasma membrane"/>
    <property type="evidence" value="ECO:0007669"/>
    <property type="project" value="InterPro"/>
</dbReference>
<proteinExistence type="inferred from homology"/>
<evidence type="ECO:0000256" key="5">
    <source>
        <dbReference type="ARBA" id="ARBA00022692"/>
    </source>
</evidence>
<dbReference type="InterPro" id="IPR005829">
    <property type="entry name" value="Sugar_transporter_CS"/>
</dbReference>
<keyword evidence="11" id="KW-1185">Reference proteome</keyword>
<organism evidence="10 11">
    <name type="scientific">Stappia albiluteola</name>
    <dbReference type="NCBI Taxonomy" id="2758565"/>
    <lineage>
        <taxon>Bacteria</taxon>
        <taxon>Pseudomonadati</taxon>
        <taxon>Pseudomonadota</taxon>
        <taxon>Alphaproteobacteria</taxon>
        <taxon>Hyphomicrobiales</taxon>
        <taxon>Stappiaceae</taxon>
        <taxon>Stappia</taxon>
    </lineage>
</organism>
<evidence type="ECO:0000259" key="9">
    <source>
        <dbReference type="PROSITE" id="PS50850"/>
    </source>
</evidence>
<dbReference type="EMBL" id="JACFXV010000043">
    <property type="protein sequence ID" value="MBA5776626.1"/>
    <property type="molecule type" value="Genomic_DNA"/>
</dbReference>
<reference evidence="10 11" key="1">
    <citation type="submission" date="2020-07" db="EMBL/GenBank/DDBJ databases">
        <title>Stappia sp., F7233, whole genome shotgun sequencing project.</title>
        <authorList>
            <person name="Jiang S."/>
            <person name="Liu Z.W."/>
            <person name="Du Z.J."/>
        </authorList>
    </citation>
    <scope>NUCLEOTIDE SEQUENCE [LARGE SCALE GENOMIC DNA]</scope>
    <source>
        <strain evidence="10 11">F7233</strain>
    </source>
</reference>
<evidence type="ECO:0000256" key="8">
    <source>
        <dbReference type="RuleBase" id="RU365088"/>
    </source>
</evidence>
<dbReference type="InterPro" id="IPR004812">
    <property type="entry name" value="Efflux_drug-R_Bcr/CmlA"/>
</dbReference>
<sequence length="405" mass="41915">MTNNALAPAFDRRPSLAILVIVSAVNPLAMNIYLPSMPTLVGTFDTTLAQAQLTLSLYLAAVAVAQIGIGPLSDRFGRRPVLLWGLAIFVVGSLICAYAGSLAAFLVGRLLQAAGGCTGIVLGRAIVRDMYDRQQSASMIGYVTMGMAVAPMVGPAVGGAIDQAFGLTAISLAMVAVGLVVLVAAIADLHETNRTRIPAGIGALWRSYRTLMAIPAFWAYALTAAFTSAVFFAFLGGGPFVAAEILRMTPSEYGLYFMFVAIGYIVGNWISGRYSAMAGVAMMILAGNLVLLMAIGLIGLLFSAGFLHPLSLFGPVFFVGLANGICLPSSIAGAVSIRPELAGAASGLAGSLQIGFGAITSALVGWLLSGVLWPGTVWPVIMMMAIMAVLTLISGMAARLVDPDA</sequence>
<keyword evidence="8" id="KW-0997">Cell inner membrane</keyword>
<keyword evidence="3 8" id="KW-0813">Transport</keyword>
<dbReference type="InterPro" id="IPR011701">
    <property type="entry name" value="MFS"/>
</dbReference>
<comment type="caution">
    <text evidence="10">The sequence shown here is derived from an EMBL/GenBank/DDBJ whole genome shotgun (WGS) entry which is preliminary data.</text>
</comment>
<feature type="transmembrane region" description="Helical" evidence="8">
    <location>
        <begin position="16"/>
        <end position="36"/>
    </location>
</feature>
<dbReference type="Gene3D" id="1.20.1720.10">
    <property type="entry name" value="Multidrug resistance protein D"/>
    <property type="match status" value="1"/>
</dbReference>
<feature type="transmembrane region" description="Helical" evidence="8">
    <location>
        <begin position="380"/>
        <end position="401"/>
    </location>
</feature>
<dbReference type="CDD" id="cd17320">
    <property type="entry name" value="MFS_MdfA_MDR_like"/>
    <property type="match status" value="1"/>
</dbReference>
<comment type="subcellular location">
    <subcellularLocation>
        <location evidence="8">Cell inner membrane</location>
        <topology evidence="8">Multi-pass membrane protein</topology>
    </subcellularLocation>
    <subcellularLocation>
        <location evidence="1">Cell membrane</location>
        <topology evidence="1">Multi-pass membrane protein</topology>
    </subcellularLocation>
</comment>
<dbReference type="SUPFAM" id="SSF103473">
    <property type="entry name" value="MFS general substrate transporter"/>
    <property type="match status" value="1"/>
</dbReference>
<dbReference type="InterPro" id="IPR036259">
    <property type="entry name" value="MFS_trans_sf"/>
</dbReference>
<dbReference type="PRINTS" id="PR01036">
    <property type="entry name" value="TCRTETB"/>
</dbReference>
<evidence type="ECO:0000313" key="10">
    <source>
        <dbReference type="EMBL" id="MBA5776626.1"/>
    </source>
</evidence>
<accession>A0A839ABS7</accession>
<evidence type="ECO:0000256" key="6">
    <source>
        <dbReference type="ARBA" id="ARBA00022989"/>
    </source>
</evidence>
<feature type="transmembrane region" description="Helical" evidence="8">
    <location>
        <begin position="283"/>
        <end position="306"/>
    </location>
</feature>
<gene>
    <name evidence="10" type="ORF">H2509_05745</name>
</gene>
<feature type="transmembrane region" description="Helical" evidence="8">
    <location>
        <begin position="81"/>
        <end position="100"/>
    </location>
</feature>
<feature type="transmembrane region" description="Helical" evidence="8">
    <location>
        <begin position="253"/>
        <end position="271"/>
    </location>
</feature>
<keyword evidence="6 8" id="KW-1133">Transmembrane helix</keyword>
<dbReference type="NCBIfam" id="TIGR00710">
    <property type="entry name" value="efflux_Bcr_CflA"/>
    <property type="match status" value="1"/>
</dbReference>
<protein>
    <recommendedName>
        <fullName evidence="8">Bcr/CflA family efflux transporter</fullName>
    </recommendedName>
</protein>
<feature type="domain" description="Major facilitator superfamily (MFS) profile" evidence="9">
    <location>
        <begin position="15"/>
        <end position="405"/>
    </location>
</feature>
<evidence type="ECO:0000256" key="3">
    <source>
        <dbReference type="ARBA" id="ARBA00022448"/>
    </source>
</evidence>
<dbReference type="PROSITE" id="PS00216">
    <property type="entry name" value="SUGAR_TRANSPORT_1"/>
    <property type="match status" value="1"/>
</dbReference>
<evidence type="ECO:0000256" key="4">
    <source>
        <dbReference type="ARBA" id="ARBA00022475"/>
    </source>
</evidence>
<keyword evidence="4" id="KW-1003">Cell membrane</keyword>
<name>A0A839ABS7_9HYPH</name>
<keyword evidence="5 8" id="KW-0812">Transmembrane</keyword>
<dbReference type="RefSeq" id="WP_182163188.1">
    <property type="nucleotide sequence ID" value="NZ_JACFXV010000043.1"/>
</dbReference>
<dbReference type="PANTHER" id="PTHR23502">
    <property type="entry name" value="MAJOR FACILITATOR SUPERFAMILY"/>
    <property type="match status" value="1"/>
</dbReference>
<dbReference type="AlphaFoldDB" id="A0A839ABS7"/>